<keyword evidence="3" id="KW-1185">Reference proteome</keyword>
<evidence type="ECO:0000259" key="1">
    <source>
        <dbReference type="Pfam" id="PF07561"/>
    </source>
</evidence>
<sequence length="68" mass="7363">MTQNDQMGERQTSIVGACGATDCRYNEDRECHAGQIQVGMAGNMAQCMTYDPTGDQSGMTDMPRVNPS</sequence>
<evidence type="ECO:0000313" key="2">
    <source>
        <dbReference type="EMBL" id="AFZ68995.1"/>
    </source>
</evidence>
<proteinExistence type="predicted"/>
<evidence type="ECO:0000313" key="3">
    <source>
        <dbReference type="Proteomes" id="UP000010467"/>
    </source>
</evidence>
<dbReference type="PATRIC" id="fig|937777.3.peg.3575"/>
<dbReference type="Pfam" id="PF07561">
    <property type="entry name" value="DUF1540"/>
    <property type="match status" value="1"/>
</dbReference>
<name>L0A7F7_DEIPD</name>
<dbReference type="InterPro" id="IPR011437">
    <property type="entry name" value="DUF1540"/>
</dbReference>
<gene>
    <name evidence="2" type="ordered locus">Deipe_3565</name>
</gene>
<dbReference type="KEGG" id="dpd:Deipe_3565"/>
<protein>
    <recommendedName>
        <fullName evidence="1">DUF1540 domain-containing protein</fullName>
    </recommendedName>
</protein>
<accession>L0A7F7</accession>
<reference evidence="3" key="1">
    <citation type="submission" date="2012-03" db="EMBL/GenBank/DDBJ databases">
        <title>Complete sequence of chromosome of Deinococcus peraridilitoris DSM 19664.</title>
        <authorList>
            <person name="Lucas S."/>
            <person name="Copeland A."/>
            <person name="Lapidus A."/>
            <person name="Glavina del Rio T."/>
            <person name="Dalin E."/>
            <person name="Tice H."/>
            <person name="Bruce D."/>
            <person name="Goodwin L."/>
            <person name="Pitluck S."/>
            <person name="Peters L."/>
            <person name="Mikhailova N."/>
            <person name="Lu M."/>
            <person name="Kyrpides N."/>
            <person name="Mavromatis K."/>
            <person name="Ivanova N."/>
            <person name="Brettin T."/>
            <person name="Detter J.C."/>
            <person name="Han C."/>
            <person name="Larimer F."/>
            <person name="Land M."/>
            <person name="Hauser L."/>
            <person name="Markowitz V."/>
            <person name="Cheng J.-F."/>
            <person name="Hugenholtz P."/>
            <person name="Woyke T."/>
            <person name="Wu D."/>
            <person name="Pukall R."/>
            <person name="Steenblock K."/>
            <person name="Brambilla E."/>
            <person name="Klenk H.-P."/>
            <person name="Eisen J.A."/>
        </authorList>
    </citation>
    <scope>NUCLEOTIDE SEQUENCE [LARGE SCALE GENOMIC DNA]</scope>
    <source>
        <strain evidence="3">DSM 19664 / LMG 22246 / CIP 109416 / KR-200</strain>
    </source>
</reference>
<organism evidence="2 3">
    <name type="scientific">Deinococcus peraridilitoris (strain DSM 19664 / LMG 22246 / CIP 109416 / KR-200)</name>
    <dbReference type="NCBI Taxonomy" id="937777"/>
    <lineage>
        <taxon>Bacteria</taxon>
        <taxon>Thermotogati</taxon>
        <taxon>Deinococcota</taxon>
        <taxon>Deinococci</taxon>
        <taxon>Deinococcales</taxon>
        <taxon>Deinococcaceae</taxon>
        <taxon>Deinococcus</taxon>
    </lineage>
</organism>
<dbReference type="Proteomes" id="UP000010467">
    <property type="component" value="Chromosome"/>
</dbReference>
<dbReference type="AlphaFoldDB" id="L0A7F7"/>
<dbReference type="RefSeq" id="WP_015237291.1">
    <property type="nucleotide sequence ID" value="NC_019793.1"/>
</dbReference>
<dbReference type="HOGENOM" id="CLU_2933751_0_0_0"/>
<dbReference type="EMBL" id="CP003382">
    <property type="protein sequence ID" value="AFZ68995.1"/>
    <property type="molecule type" value="Genomic_DNA"/>
</dbReference>
<feature type="domain" description="DUF1540" evidence="1">
    <location>
        <begin position="18"/>
        <end position="49"/>
    </location>
</feature>